<sequence length="115" mass="12258">MVSKATILAACIAVVAAAPIDVIVPMARKTPALTIKQPAPGIPHDLYDPLSETTYRPAVFRIITKKSENGPALDASTGPSWYPPAKFGKREDGSKGNNPELYSPLAHVQESQTGF</sequence>
<evidence type="ECO:0000313" key="3">
    <source>
        <dbReference type="EMBL" id="QLI67199.1"/>
    </source>
</evidence>
<dbReference type="KEGG" id="mbrn:26247359"/>
<dbReference type="Proteomes" id="UP000510686">
    <property type="component" value="Chromosome 2"/>
</dbReference>
<dbReference type="RefSeq" id="XP_065986316.1">
    <property type="nucleotide sequence ID" value="XM_066130503.1"/>
</dbReference>
<dbReference type="EMBL" id="CP058933">
    <property type="protein sequence ID" value="QLI67199.1"/>
    <property type="molecule type" value="Genomic_DNA"/>
</dbReference>
<keyword evidence="4" id="KW-1185">Reference proteome</keyword>
<evidence type="ECO:0000256" key="1">
    <source>
        <dbReference type="SAM" id="MobiDB-lite"/>
    </source>
</evidence>
<reference evidence="3 4" key="1">
    <citation type="submission" date="2020-07" db="EMBL/GenBank/DDBJ databases">
        <title>Telomere length de novo assembly of all 7 chromosomes of the fungus, Metarhizium brunneum, using a novel assembly pipeline.</title>
        <authorList>
            <person name="Saud z."/>
            <person name="Kortsinoglou A."/>
            <person name="Kouvelis V.N."/>
            <person name="Butt T.M."/>
        </authorList>
    </citation>
    <scope>NUCLEOTIDE SEQUENCE [LARGE SCALE GENOMIC DNA]</scope>
    <source>
        <strain evidence="3 4">4556</strain>
    </source>
</reference>
<accession>A0A7D5UUX7</accession>
<evidence type="ECO:0000256" key="2">
    <source>
        <dbReference type="SAM" id="SignalP"/>
    </source>
</evidence>
<dbReference type="GeneID" id="26247359"/>
<feature type="chain" id="PRO_5028998434" evidence="2">
    <location>
        <begin position="18"/>
        <end position="115"/>
    </location>
</feature>
<organism evidence="3 4">
    <name type="scientific">Metarhizium brunneum</name>
    <dbReference type="NCBI Taxonomy" id="500148"/>
    <lineage>
        <taxon>Eukaryota</taxon>
        <taxon>Fungi</taxon>
        <taxon>Dikarya</taxon>
        <taxon>Ascomycota</taxon>
        <taxon>Pezizomycotina</taxon>
        <taxon>Sordariomycetes</taxon>
        <taxon>Hypocreomycetidae</taxon>
        <taxon>Hypocreales</taxon>
        <taxon>Clavicipitaceae</taxon>
        <taxon>Metarhizium</taxon>
    </lineage>
</organism>
<dbReference type="AlphaFoldDB" id="A0A7D5UUX7"/>
<feature type="region of interest" description="Disordered" evidence="1">
    <location>
        <begin position="69"/>
        <end position="115"/>
    </location>
</feature>
<gene>
    <name evidence="3" type="ORF">G6M90_00g051170</name>
</gene>
<proteinExistence type="predicted"/>
<evidence type="ECO:0000313" key="4">
    <source>
        <dbReference type="Proteomes" id="UP000510686"/>
    </source>
</evidence>
<protein>
    <submittedName>
        <fullName evidence="3">Uncharacterized protein</fullName>
    </submittedName>
</protein>
<feature type="signal peptide" evidence="2">
    <location>
        <begin position="1"/>
        <end position="17"/>
    </location>
</feature>
<keyword evidence="2" id="KW-0732">Signal</keyword>
<name>A0A7D5UUX7_9HYPO</name>